<feature type="compositionally biased region" description="Pro residues" evidence="1">
    <location>
        <begin position="586"/>
        <end position="595"/>
    </location>
</feature>
<feature type="region of interest" description="Disordered" evidence="1">
    <location>
        <begin position="859"/>
        <end position="919"/>
    </location>
</feature>
<sequence>MQLRKSVTVPTRFEDEVHVAPQNRNGTKPAYPMLLKAQIVPFNPNNPPAAFPSLPLTSINTSAAGNSDESKELVNVQETLNSLSSEGPRISLAGSSPVQNNSPRAEWRTIEPITTQNNTRIPVRPVVDEPIAAETDCNPTWDVLPLSLQCHIYKAVSANYPSKLVPQLLGLTEQEASQIQRAVGMRALHPASVAEIWNYCAHASVELSEAQQPPLSIDADVFNEYVDYMVFASNYELAFESEVRVAKDFLSSRGIARELLGTWLPDPLDAQFGGLFRHVPGTTARPGPSNDHLHIDSGYSSFSEPDQTHEAQRSEKRLRPRHDLNNKKKAAGKRSTMPTTPVHPIYSIKPRPTSDRPLLHLDPNLVVRISPHPLSTVTKPGELSSSSGASLFNARDLNEKTRTGVARAGSYSITAIFDSATSPHVQHGQFEVQDESLENAVSPRASCSSRGILAKLLSRAKERSRDLQSADASQQLTTKYSEAHPPFGILPDPQRLILKIQNKDGLARILRKNPQPMSSTQQMSAPNPGNTTAVSLNGFANPERSSVISRSFGTNISGFGLGPTVKDVERPLHSGTLGATFTRPAIRPPAKPQPHPGCSAPVASDSSKRKASQSDIRPDISKVQRMLIEAAPVTPSKGTWQGKNYDIDQLHTEAERCRDLTKAHLVPSDETDSHTESQHIISSIESAETITRTTEGAVPLEIVKPRSPLSPSYSPISENEDLEELQARLRGPMKDGMRGKVQWDNVCSQSDLALALSSLASFAKDKQGQREDGTESIVITNSEGEEVKPNGKGKGEDSLESRSADSSLPSEKIQGASRNTVNDLASGQESVGVVGQTSGLVQHQLSTNVEVDREMKASLDKTTSEQGPMMTPLEETTKGKTANPTKRGCKRGPRGPYRKTRERLAKLAEEANAGTVKAP</sequence>
<feature type="compositionally biased region" description="Basic and acidic residues" evidence="1">
    <location>
        <begin position="306"/>
        <end position="326"/>
    </location>
</feature>
<evidence type="ECO:0000313" key="3">
    <source>
        <dbReference type="Proteomes" id="UP000054466"/>
    </source>
</evidence>
<dbReference type="AlphaFoldDB" id="A0A0D2AIH5"/>
<organism evidence="2 3">
    <name type="scientific">Cladophialophora immunda</name>
    <dbReference type="NCBI Taxonomy" id="569365"/>
    <lineage>
        <taxon>Eukaryota</taxon>
        <taxon>Fungi</taxon>
        <taxon>Dikarya</taxon>
        <taxon>Ascomycota</taxon>
        <taxon>Pezizomycotina</taxon>
        <taxon>Eurotiomycetes</taxon>
        <taxon>Chaetothyriomycetidae</taxon>
        <taxon>Chaetothyriales</taxon>
        <taxon>Herpotrichiellaceae</taxon>
        <taxon>Cladophialophora</taxon>
    </lineage>
</organism>
<accession>A0A0D2AIH5</accession>
<dbReference type="OrthoDB" id="4151988at2759"/>
<feature type="region of interest" description="Disordered" evidence="1">
    <location>
        <begin position="578"/>
        <end position="619"/>
    </location>
</feature>
<dbReference type="RefSeq" id="XP_016244918.1">
    <property type="nucleotide sequence ID" value="XM_016397727.1"/>
</dbReference>
<evidence type="ECO:0000313" key="2">
    <source>
        <dbReference type="EMBL" id="KIW24702.1"/>
    </source>
</evidence>
<reference evidence="2 3" key="1">
    <citation type="submission" date="2015-01" db="EMBL/GenBank/DDBJ databases">
        <title>The Genome Sequence of Cladophialophora immunda CBS83496.</title>
        <authorList>
            <consortium name="The Broad Institute Genomics Platform"/>
            <person name="Cuomo C."/>
            <person name="de Hoog S."/>
            <person name="Gorbushina A."/>
            <person name="Stielow B."/>
            <person name="Teixiera M."/>
            <person name="Abouelleil A."/>
            <person name="Chapman S.B."/>
            <person name="Priest M."/>
            <person name="Young S.K."/>
            <person name="Wortman J."/>
            <person name="Nusbaum C."/>
            <person name="Birren B."/>
        </authorList>
    </citation>
    <scope>NUCLEOTIDE SEQUENCE [LARGE SCALE GENOMIC DNA]</scope>
    <source>
        <strain evidence="2 3">CBS 83496</strain>
    </source>
</reference>
<keyword evidence="3" id="KW-1185">Reference proteome</keyword>
<gene>
    <name evidence="2" type="ORF">PV07_10403</name>
</gene>
<feature type="compositionally biased region" description="Basic and acidic residues" evidence="1">
    <location>
        <begin position="785"/>
        <end position="803"/>
    </location>
</feature>
<feature type="region of interest" description="Disordered" evidence="1">
    <location>
        <begin position="283"/>
        <end position="354"/>
    </location>
</feature>
<protein>
    <submittedName>
        <fullName evidence="2">Uncharacterized protein</fullName>
    </submittedName>
</protein>
<evidence type="ECO:0000256" key="1">
    <source>
        <dbReference type="SAM" id="MobiDB-lite"/>
    </source>
</evidence>
<dbReference type="VEuPathDB" id="FungiDB:PV07_10403"/>
<dbReference type="EMBL" id="KN847045">
    <property type="protein sequence ID" value="KIW24702.1"/>
    <property type="molecule type" value="Genomic_DNA"/>
</dbReference>
<proteinExistence type="predicted"/>
<feature type="region of interest" description="Disordered" evidence="1">
    <location>
        <begin position="764"/>
        <end position="830"/>
    </location>
</feature>
<dbReference type="GeneID" id="27349597"/>
<feature type="compositionally biased region" description="Basic residues" evidence="1">
    <location>
        <begin position="887"/>
        <end position="901"/>
    </location>
</feature>
<feature type="compositionally biased region" description="Basic and acidic residues" evidence="1">
    <location>
        <begin position="764"/>
        <end position="773"/>
    </location>
</feature>
<dbReference type="Proteomes" id="UP000054466">
    <property type="component" value="Unassembled WGS sequence"/>
</dbReference>
<feature type="compositionally biased region" description="Polar residues" evidence="1">
    <location>
        <begin position="816"/>
        <end position="830"/>
    </location>
</feature>
<name>A0A0D2AIH5_9EURO</name>
<dbReference type="HOGENOM" id="CLU_303839_0_0_1"/>